<name>A0A6H5GF06_9HEMI</name>
<dbReference type="Proteomes" id="UP000479000">
    <property type="component" value="Unassembled WGS sequence"/>
</dbReference>
<organism evidence="2 3">
    <name type="scientific">Nesidiocoris tenuis</name>
    <dbReference type="NCBI Taxonomy" id="355587"/>
    <lineage>
        <taxon>Eukaryota</taxon>
        <taxon>Metazoa</taxon>
        <taxon>Ecdysozoa</taxon>
        <taxon>Arthropoda</taxon>
        <taxon>Hexapoda</taxon>
        <taxon>Insecta</taxon>
        <taxon>Pterygota</taxon>
        <taxon>Neoptera</taxon>
        <taxon>Paraneoptera</taxon>
        <taxon>Hemiptera</taxon>
        <taxon>Heteroptera</taxon>
        <taxon>Panheteroptera</taxon>
        <taxon>Cimicomorpha</taxon>
        <taxon>Miridae</taxon>
        <taxon>Dicyphina</taxon>
        <taxon>Nesidiocoris</taxon>
    </lineage>
</organism>
<dbReference type="EMBL" id="CADCXU010011045">
    <property type="protein sequence ID" value="CAB0001528.1"/>
    <property type="molecule type" value="Genomic_DNA"/>
</dbReference>
<feature type="region of interest" description="Disordered" evidence="1">
    <location>
        <begin position="45"/>
        <end position="66"/>
    </location>
</feature>
<reference evidence="2 3" key="1">
    <citation type="submission" date="2020-02" db="EMBL/GenBank/DDBJ databases">
        <authorList>
            <person name="Ferguson B K."/>
        </authorList>
    </citation>
    <scope>NUCLEOTIDE SEQUENCE [LARGE SCALE GENOMIC DNA]</scope>
</reference>
<protein>
    <submittedName>
        <fullName evidence="2">Uncharacterized protein</fullName>
    </submittedName>
</protein>
<gene>
    <name evidence="2" type="ORF">NTEN_LOCUS7315</name>
</gene>
<evidence type="ECO:0000256" key="1">
    <source>
        <dbReference type="SAM" id="MobiDB-lite"/>
    </source>
</evidence>
<dbReference type="AlphaFoldDB" id="A0A6H5GF06"/>
<keyword evidence="3" id="KW-1185">Reference proteome</keyword>
<proteinExistence type="predicted"/>
<evidence type="ECO:0000313" key="3">
    <source>
        <dbReference type="Proteomes" id="UP000479000"/>
    </source>
</evidence>
<feature type="non-terminal residue" evidence="2">
    <location>
        <position position="66"/>
    </location>
</feature>
<evidence type="ECO:0000313" key="2">
    <source>
        <dbReference type="EMBL" id="CAB0001528.1"/>
    </source>
</evidence>
<accession>A0A6H5GF06</accession>
<sequence>MSDQKPAIRDGGRSVKNLFGKVPVKRVRLPGAAPLGFIISTLRLPHTSLDPGLPLRGLPERKDPPS</sequence>